<feature type="compositionally biased region" description="Basic and acidic residues" evidence="4">
    <location>
        <begin position="424"/>
        <end position="433"/>
    </location>
</feature>
<protein>
    <recommendedName>
        <fullName evidence="7">Cerebellar degeneration-related protein 2-like</fullName>
    </recommendedName>
</protein>
<accession>A0AAN9GMD0</accession>
<evidence type="ECO:0000256" key="3">
    <source>
        <dbReference type="SAM" id="Coils"/>
    </source>
</evidence>
<evidence type="ECO:0000313" key="6">
    <source>
        <dbReference type="Proteomes" id="UP001374579"/>
    </source>
</evidence>
<evidence type="ECO:0000256" key="1">
    <source>
        <dbReference type="ARBA" id="ARBA00009019"/>
    </source>
</evidence>
<comment type="similarity">
    <text evidence="1">Belongs to the CDR2 family.</text>
</comment>
<feature type="compositionally biased region" description="Polar residues" evidence="4">
    <location>
        <begin position="438"/>
        <end position="448"/>
    </location>
</feature>
<evidence type="ECO:0008006" key="7">
    <source>
        <dbReference type="Google" id="ProtNLM"/>
    </source>
</evidence>
<evidence type="ECO:0000256" key="4">
    <source>
        <dbReference type="SAM" id="MobiDB-lite"/>
    </source>
</evidence>
<feature type="region of interest" description="Disordered" evidence="4">
    <location>
        <begin position="424"/>
        <end position="482"/>
    </location>
</feature>
<feature type="coiled-coil region" evidence="3">
    <location>
        <begin position="329"/>
        <end position="356"/>
    </location>
</feature>
<feature type="region of interest" description="Disordered" evidence="4">
    <location>
        <begin position="498"/>
        <end position="574"/>
    </location>
</feature>
<sequence>MAFPSAKAMWDCDLDCDLSDIVLRSRDDLQLAAELGKALLERNRELEAQLQQQQQSYQEQTMELQHVNKQLETLRTMTESRNRVYEEVDRISQDLERQNQKLTMDAKADRQKIERMTGTLEHLEQKVEDLQKKLEEAKKDTDKKKGLSKKQEKRRTASLVALDRNTDNKTDFYMGDLAWTKTSQFNKLPLNPWEAELLKLQEKMQHTKTQWTIERRKREDLEVDLDVVEQENKSLENKVTILEERLSEAMLLEYELEQARQSPEGVCRNCRKVMDIHEELHMPEKEMMCEIEHDAPMLLSEAKAVKLDGGGSLYGSSESINKVQDAREIEESRSILDELETQYKSLFQKYEDLIQNKNKRLSQTMQTDDGENAEDRAMRRRLAHKEVQTLLHMTLNRDYFQESCQPPPYKALFKDLFATLRKSRIDENPEQDRGATTPGDTPISSPSMEFSKVTSPSSTAADLSSSASRLLSPTSSKLPLSPSAEFSLVSKGLSELSKGLTSPVANPSSKSLAKGFAGAGKGEAQSNLDKKAKKVARDNVKQASKATEPDSTETQGDGGRGSASKMMKEEVYES</sequence>
<dbReference type="EMBL" id="JBAMIC010000002">
    <property type="protein sequence ID" value="KAK7111920.1"/>
    <property type="molecule type" value="Genomic_DNA"/>
</dbReference>
<dbReference type="PANTHER" id="PTHR19232:SF7">
    <property type="entry name" value="CENTROCORTIN, ISOFORM A"/>
    <property type="match status" value="1"/>
</dbReference>
<dbReference type="PANTHER" id="PTHR19232">
    <property type="entry name" value="CENTROCORTIN FAMILY MEMBER"/>
    <property type="match status" value="1"/>
</dbReference>
<feature type="compositionally biased region" description="Low complexity" evidence="4">
    <location>
        <begin position="454"/>
        <end position="482"/>
    </location>
</feature>
<gene>
    <name evidence="5" type="ORF">V1264_011469</name>
</gene>
<name>A0AAN9GMD0_9CAEN</name>
<evidence type="ECO:0000313" key="5">
    <source>
        <dbReference type="EMBL" id="KAK7111920.1"/>
    </source>
</evidence>
<keyword evidence="6" id="KW-1185">Reference proteome</keyword>
<proteinExistence type="inferred from homology"/>
<organism evidence="5 6">
    <name type="scientific">Littorina saxatilis</name>
    <dbReference type="NCBI Taxonomy" id="31220"/>
    <lineage>
        <taxon>Eukaryota</taxon>
        <taxon>Metazoa</taxon>
        <taxon>Spiralia</taxon>
        <taxon>Lophotrochozoa</taxon>
        <taxon>Mollusca</taxon>
        <taxon>Gastropoda</taxon>
        <taxon>Caenogastropoda</taxon>
        <taxon>Littorinimorpha</taxon>
        <taxon>Littorinoidea</taxon>
        <taxon>Littorinidae</taxon>
        <taxon>Littorina</taxon>
    </lineage>
</organism>
<dbReference type="AlphaFoldDB" id="A0AAN9GMD0"/>
<feature type="coiled-coil region" evidence="3">
    <location>
        <begin position="218"/>
        <end position="252"/>
    </location>
</feature>
<feature type="region of interest" description="Disordered" evidence="4">
    <location>
        <begin position="135"/>
        <end position="158"/>
    </location>
</feature>
<keyword evidence="2 3" id="KW-0175">Coiled coil</keyword>
<evidence type="ECO:0000256" key="2">
    <source>
        <dbReference type="ARBA" id="ARBA00023054"/>
    </source>
</evidence>
<dbReference type="InterPro" id="IPR026079">
    <property type="entry name" value="CDR2"/>
</dbReference>
<comment type="caution">
    <text evidence="5">The sequence shown here is derived from an EMBL/GenBank/DDBJ whole genome shotgun (WGS) entry which is preliminary data.</text>
</comment>
<feature type="compositionally biased region" description="Basic and acidic residues" evidence="4">
    <location>
        <begin position="135"/>
        <end position="145"/>
    </location>
</feature>
<reference evidence="5 6" key="1">
    <citation type="submission" date="2024-02" db="EMBL/GenBank/DDBJ databases">
        <title>Chromosome-scale genome assembly of the rough periwinkle Littorina saxatilis.</title>
        <authorList>
            <person name="De Jode A."/>
            <person name="Faria R."/>
            <person name="Formenti G."/>
            <person name="Sims Y."/>
            <person name="Smith T.P."/>
            <person name="Tracey A."/>
            <person name="Wood J.M.D."/>
            <person name="Zagrodzka Z.B."/>
            <person name="Johannesson K."/>
            <person name="Butlin R.K."/>
            <person name="Leder E.H."/>
        </authorList>
    </citation>
    <scope>NUCLEOTIDE SEQUENCE [LARGE SCALE GENOMIC DNA]</scope>
    <source>
        <strain evidence="5">Snail1</strain>
        <tissue evidence="5">Muscle</tissue>
    </source>
</reference>
<dbReference type="Proteomes" id="UP001374579">
    <property type="component" value="Unassembled WGS sequence"/>
</dbReference>